<dbReference type="RefSeq" id="WP_179360764.1">
    <property type="nucleotide sequence ID" value="NZ_CP026993.1"/>
</dbReference>
<dbReference type="AlphaFoldDB" id="A0A7D5RCR7"/>
<sequence>MSNGRPTAQQQITLQNKLRSYYEKGISATQAARHCNINPKTACKYFREWSNEINQTESKEFENKITEMRLQHLTVLDRQLAELNYMFESVYHGRTFQDKLNIVKMILQIMDRKEKLFKDIKNTPKILKKKSRE</sequence>
<name>A0A7D5RCR7_9ARCH</name>
<organism evidence="1 2">
    <name type="scientific">Nitrosopumilus cobalaminigenes</name>
    <dbReference type="NCBI Taxonomy" id="1470066"/>
    <lineage>
        <taxon>Archaea</taxon>
        <taxon>Nitrososphaerota</taxon>
        <taxon>Nitrososphaeria</taxon>
        <taxon>Nitrosopumilales</taxon>
        <taxon>Nitrosopumilaceae</taxon>
        <taxon>Nitrosopumilus</taxon>
    </lineage>
</organism>
<keyword evidence="2" id="KW-1185">Reference proteome</keyword>
<evidence type="ECO:0000313" key="2">
    <source>
        <dbReference type="Proteomes" id="UP000509771"/>
    </source>
</evidence>
<proteinExistence type="predicted"/>
<protein>
    <submittedName>
        <fullName evidence="1">Uncharacterized protein</fullName>
    </submittedName>
</protein>
<dbReference type="KEGG" id="ncl:C5F47_08890"/>
<dbReference type="Proteomes" id="UP000509771">
    <property type="component" value="Chromosome"/>
</dbReference>
<gene>
    <name evidence="1" type="ORF">C5F47_08890</name>
</gene>
<accession>A0A7D5RCR7</accession>
<evidence type="ECO:0000313" key="1">
    <source>
        <dbReference type="EMBL" id="QLH03645.1"/>
    </source>
</evidence>
<dbReference type="GeneID" id="56060177"/>
<reference evidence="1 2" key="1">
    <citation type="submission" date="2018-02" db="EMBL/GenBank/DDBJ databases">
        <title>Complete genome of Nitrosopumilus cobalaminigenes HCA1.</title>
        <authorList>
            <person name="Qin W."/>
            <person name="Zheng Y."/>
            <person name="Stahl D.A."/>
        </authorList>
    </citation>
    <scope>NUCLEOTIDE SEQUENCE [LARGE SCALE GENOMIC DNA]</scope>
    <source>
        <strain evidence="1 2">HCA1</strain>
    </source>
</reference>
<dbReference type="EMBL" id="CP026993">
    <property type="protein sequence ID" value="QLH03645.1"/>
    <property type="molecule type" value="Genomic_DNA"/>
</dbReference>